<feature type="compositionally biased region" description="Polar residues" evidence="1">
    <location>
        <begin position="47"/>
        <end position="56"/>
    </location>
</feature>
<dbReference type="EMBL" id="QGKX02001521">
    <property type="protein sequence ID" value="KAF3514552.1"/>
    <property type="molecule type" value="Genomic_DNA"/>
</dbReference>
<sequence>MAMLEIAAGGFGSAYDKPKKSGPCGLGLCGIGLNAGWAVGRLADSNDPQNLSSFPSSPEKMRKREQKRRLGVRSSPTMSSGDGGLRADDACGLRADDASGLPCVFNIHHWSFFKPPKEVGELTFHQRRRSRSGDGFFSDGGCSDSFNRCMSQQPKALVVNL</sequence>
<evidence type="ECO:0000313" key="3">
    <source>
        <dbReference type="Proteomes" id="UP000712600"/>
    </source>
</evidence>
<dbReference type="AlphaFoldDB" id="A0A8S9PLR4"/>
<gene>
    <name evidence="2" type="ORF">F2Q69_00001913</name>
</gene>
<protein>
    <submittedName>
        <fullName evidence="2">Uncharacterized protein</fullName>
    </submittedName>
</protein>
<organism evidence="2 3">
    <name type="scientific">Brassica cretica</name>
    <name type="common">Mustard</name>
    <dbReference type="NCBI Taxonomy" id="69181"/>
    <lineage>
        <taxon>Eukaryota</taxon>
        <taxon>Viridiplantae</taxon>
        <taxon>Streptophyta</taxon>
        <taxon>Embryophyta</taxon>
        <taxon>Tracheophyta</taxon>
        <taxon>Spermatophyta</taxon>
        <taxon>Magnoliopsida</taxon>
        <taxon>eudicotyledons</taxon>
        <taxon>Gunneridae</taxon>
        <taxon>Pentapetalae</taxon>
        <taxon>rosids</taxon>
        <taxon>malvids</taxon>
        <taxon>Brassicales</taxon>
        <taxon>Brassicaceae</taxon>
        <taxon>Brassiceae</taxon>
        <taxon>Brassica</taxon>
    </lineage>
</organism>
<dbReference type="Proteomes" id="UP000712600">
    <property type="component" value="Unassembled WGS sequence"/>
</dbReference>
<name>A0A8S9PLR4_BRACR</name>
<evidence type="ECO:0000256" key="1">
    <source>
        <dbReference type="SAM" id="MobiDB-lite"/>
    </source>
</evidence>
<proteinExistence type="predicted"/>
<comment type="caution">
    <text evidence="2">The sequence shown here is derived from an EMBL/GenBank/DDBJ whole genome shotgun (WGS) entry which is preliminary data.</text>
</comment>
<reference evidence="2" key="1">
    <citation type="submission" date="2019-12" db="EMBL/GenBank/DDBJ databases">
        <title>Genome sequencing and annotation of Brassica cretica.</title>
        <authorList>
            <person name="Studholme D.J."/>
            <person name="Sarris P."/>
        </authorList>
    </citation>
    <scope>NUCLEOTIDE SEQUENCE</scope>
    <source>
        <strain evidence="2">PFS-109/04</strain>
        <tissue evidence="2">Leaf</tissue>
    </source>
</reference>
<feature type="compositionally biased region" description="Basic residues" evidence="1">
    <location>
        <begin position="61"/>
        <end position="71"/>
    </location>
</feature>
<feature type="region of interest" description="Disordered" evidence="1">
    <location>
        <begin position="47"/>
        <end position="86"/>
    </location>
</feature>
<accession>A0A8S9PLR4</accession>
<evidence type="ECO:0000313" key="2">
    <source>
        <dbReference type="EMBL" id="KAF3514552.1"/>
    </source>
</evidence>